<feature type="transmembrane region" description="Helical" evidence="6">
    <location>
        <begin position="44"/>
        <end position="63"/>
    </location>
</feature>
<accession>A0AAN6WTT0</accession>
<dbReference type="Proteomes" id="UP001302126">
    <property type="component" value="Unassembled WGS sequence"/>
</dbReference>
<evidence type="ECO:0000256" key="2">
    <source>
        <dbReference type="ARBA" id="ARBA00022692"/>
    </source>
</evidence>
<keyword evidence="2 6" id="KW-0812">Transmembrane</keyword>
<feature type="region of interest" description="Disordered" evidence="5">
    <location>
        <begin position="331"/>
        <end position="355"/>
    </location>
</feature>
<dbReference type="Pfam" id="PF04479">
    <property type="entry name" value="RTA1"/>
    <property type="match status" value="1"/>
</dbReference>
<keyword evidence="4 6" id="KW-0472">Membrane</keyword>
<reference evidence="7" key="2">
    <citation type="submission" date="2023-05" db="EMBL/GenBank/DDBJ databases">
        <authorList>
            <consortium name="Lawrence Berkeley National Laboratory"/>
            <person name="Steindorff A."/>
            <person name="Hensen N."/>
            <person name="Bonometti L."/>
            <person name="Westerberg I."/>
            <person name="Brannstrom I.O."/>
            <person name="Guillou S."/>
            <person name="Cros-Aarteil S."/>
            <person name="Calhoun S."/>
            <person name="Haridas S."/>
            <person name="Kuo A."/>
            <person name="Mondo S."/>
            <person name="Pangilinan J."/>
            <person name="Riley R."/>
            <person name="Labutti K."/>
            <person name="Andreopoulos B."/>
            <person name="Lipzen A."/>
            <person name="Chen C."/>
            <person name="Yanf M."/>
            <person name="Daum C."/>
            <person name="Ng V."/>
            <person name="Clum A."/>
            <person name="Ohm R."/>
            <person name="Martin F."/>
            <person name="Silar P."/>
            <person name="Natvig D."/>
            <person name="Lalanne C."/>
            <person name="Gautier V."/>
            <person name="Ament-Velasquez S.L."/>
            <person name="Kruys A."/>
            <person name="Hutchinson M.I."/>
            <person name="Powell A.J."/>
            <person name="Barry K."/>
            <person name="Miller A.N."/>
            <person name="Grigoriev I.V."/>
            <person name="Debuchy R."/>
            <person name="Gladieux P."/>
            <person name="Thoren M.H."/>
            <person name="Johannesson H."/>
        </authorList>
    </citation>
    <scope>NUCLEOTIDE SEQUENCE</scope>
    <source>
        <strain evidence="7">PSN309</strain>
    </source>
</reference>
<reference evidence="7" key="1">
    <citation type="journal article" date="2023" name="Mol. Phylogenet. Evol.">
        <title>Genome-scale phylogeny and comparative genomics of the fungal order Sordariales.</title>
        <authorList>
            <person name="Hensen N."/>
            <person name="Bonometti L."/>
            <person name="Westerberg I."/>
            <person name="Brannstrom I.O."/>
            <person name="Guillou S."/>
            <person name="Cros-Aarteil S."/>
            <person name="Calhoun S."/>
            <person name="Haridas S."/>
            <person name="Kuo A."/>
            <person name="Mondo S."/>
            <person name="Pangilinan J."/>
            <person name="Riley R."/>
            <person name="LaButti K."/>
            <person name="Andreopoulos B."/>
            <person name="Lipzen A."/>
            <person name="Chen C."/>
            <person name="Yan M."/>
            <person name="Daum C."/>
            <person name="Ng V."/>
            <person name="Clum A."/>
            <person name="Steindorff A."/>
            <person name="Ohm R.A."/>
            <person name="Martin F."/>
            <person name="Silar P."/>
            <person name="Natvig D.O."/>
            <person name="Lalanne C."/>
            <person name="Gautier V."/>
            <person name="Ament-Velasquez S.L."/>
            <person name="Kruys A."/>
            <person name="Hutchinson M.I."/>
            <person name="Powell A.J."/>
            <person name="Barry K."/>
            <person name="Miller A.N."/>
            <person name="Grigoriev I.V."/>
            <person name="Debuchy R."/>
            <person name="Gladieux P."/>
            <person name="Hiltunen Thoren M."/>
            <person name="Johannesson H."/>
        </authorList>
    </citation>
    <scope>NUCLEOTIDE SEQUENCE</scope>
    <source>
        <strain evidence="7">PSN309</strain>
    </source>
</reference>
<sequence>MESGQYVPGSVYFYAPNKGAPVFFAIAFALSGVYHIYQCIHYKSWRLTGLYVFCAVLFTAGFVVREMGAFDYTNLVKYIISICLIYGAPPLLELANYNILGRVLYYAPYHSPIHPGRVITTFAFVSAVVEALNGNGAALTANQSLPQWRQDIGRSLLKAALLIQVVVIFLFAVLAVTFHRRCVKAGLENPKIYQPLYTLYISTTLLMARTVFRVVEYWSIAQHNFWEPGFDPRTLSPALQYESFFYVFEAMLMLANSVLMNARHPRMWLPKSTKTYLDPTDGVTEVDGPGYKDGRKFWVTLVDPFDLWSLVGGGGGKGKREEDMFWARGNNTAALSDNANGDSGGGGRKRDLEAQ</sequence>
<comment type="subcellular location">
    <subcellularLocation>
        <location evidence="1">Membrane</location>
        <topology evidence="1">Multi-pass membrane protein</topology>
    </subcellularLocation>
</comment>
<keyword evidence="3 6" id="KW-1133">Transmembrane helix</keyword>
<dbReference type="PANTHER" id="PTHR31465">
    <property type="entry name" value="PROTEIN RTA1-RELATED"/>
    <property type="match status" value="1"/>
</dbReference>
<dbReference type="PANTHER" id="PTHR31465:SF13">
    <property type="entry name" value="RTA1 DOMAIN PROTEIN-RELATED"/>
    <property type="match status" value="1"/>
</dbReference>
<feature type="transmembrane region" description="Helical" evidence="6">
    <location>
        <begin position="199"/>
        <end position="220"/>
    </location>
</feature>
<dbReference type="EMBL" id="MU864396">
    <property type="protein sequence ID" value="KAK4187841.1"/>
    <property type="molecule type" value="Genomic_DNA"/>
</dbReference>
<organism evidence="7 8">
    <name type="scientific">Podospora australis</name>
    <dbReference type="NCBI Taxonomy" id="1536484"/>
    <lineage>
        <taxon>Eukaryota</taxon>
        <taxon>Fungi</taxon>
        <taxon>Dikarya</taxon>
        <taxon>Ascomycota</taxon>
        <taxon>Pezizomycotina</taxon>
        <taxon>Sordariomycetes</taxon>
        <taxon>Sordariomycetidae</taxon>
        <taxon>Sordariales</taxon>
        <taxon>Podosporaceae</taxon>
        <taxon>Podospora</taxon>
    </lineage>
</organism>
<feature type="transmembrane region" description="Helical" evidence="6">
    <location>
        <begin position="159"/>
        <end position="178"/>
    </location>
</feature>
<comment type="caution">
    <text evidence="7">The sequence shown here is derived from an EMBL/GenBank/DDBJ whole genome shotgun (WGS) entry which is preliminary data.</text>
</comment>
<feature type="transmembrane region" description="Helical" evidence="6">
    <location>
        <begin position="75"/>
        <end position="97"/>
    </location>
</feature>
<evidence type="ECO:0000256" key="3">
    <source>
        <dbReference type="ARBA" id="ARBA00022989"/>
    </source>
</evidence>
<proteinExistence type="predicted"/>
<evidence type="ECO:0000313" key="8">
    <source>
        <dbReference type="Proteomes" id="UP001302126"/>
    </source>
</evidence>
<protein>
    <submittedName>
        <fullName evidence="7">Protein RTA1</fullName>
    </submittedName>
</protein>
<dbReference type="InterPro" id="IPR007568">
    <property type="entry name" value="RTA1"/>
</dbReference>
<evidence type="ECO:0000313" key="7">
    <source>
        <dbReference type="EMBL" id="KAK4187841.1"/>
    </source>
</evidence>
<dbReference type="AlphaFoldDB" id="A0AAN6WTT0"/>
<dbReference type="GO" id="GO:0016020">
    <property type="term" value="C:membrane"/>
    <property type="evidence" value="ECO:0007669"/>
    <property type="project" value="UniProtKB-SubCell"/>
</dbReference>
<feature type="transmembrane region" description="Helical" evidence="6">
    <location>
        <begin position="20"/>
        <end position="37"/>
    </location>
</feature>
<evidence type="ECO:0000256" key="1">
    <source>
        <dbReference type="ARBA" id="ARBA00004141"/>
    </source>
</evidence>
<name>A0AAN6WTT0_9PEZI</name>
<evidence type="ECO:0000256" key="5">
    <source>
        <dbReference type="SAM" id="MobiDB-lite"/>
    </source>
</evidence>
<evidence type="ECO:0000256" key="4">
    <source>
        <dbReference type="ARBA" id="ARBA00023136"/>
    </source>
</evidence>
<gene>
    <name evidence="7" type="ORF">QBC35DRAFT_218653</name>
</gene>
<evidence type="ECO:0000256" key="6">
    <source>
        <dbReference type="SAM" id="Phobius"/>
    </source>
</evidence>
<keyword evidence="8" id="KW-1185">Reference proteome</keyword>